<gene>
    <name evidence="2" type="ORF">LMJ30_19460</name>
</gene>
<dbReference type="EMBL" id="JAJHPV010000021">
    <property type="protein sequence ID" value="MCC6073114.1"/>
    <property type="molecule type" value="Genomic_DNA"/>
</dbReference>
<dbReference type="Proteomes" id="UP001198701">
    <property type="component" value="Unassembled WGS sequence"/>
</dbReference>
<reference evidence="2 3" key="1">
    <citation type="submission" date="2021-11" db="EMBL/GenBank/DDBJ databases">
        <authorList>
            <person name="Huq M.A."/>
        </authorList>
    </citation>
    <scope>NUCLEOTIDE SEQUENCE [LARGE SCALE GENOMIC DNA]</scope>
    <source>
        <strain evidence="2 3">MAHUQ-52</strain>
    </source>
</reference>
<comment type="caution">
    <text evidence="2">The sequence shown here is derived from an EMBL/GenBank/DDBJ whole genome shotgun (WGS) entry which is preliminary data.</text>
</comment>
<accession>A0ABS8J0V4</accession>
<evidence type="ECO:0000313" key="3">
    <source>
        <dbReference type="Proteomes" id="UP001198701"/>
    </source>
</evidence>
<evidence type="ECO:0000256" key="1">
    <source>
        <dbReference type="SAM" id="MobiDB-lite"/>
    </source>
</evidence>
<evidence type="ECO:0000313" key="2">
    <source>
        <dbReference type="EMBL" id="MCC6073114.1"/>
    </source>
</evidence>
<proteinExistence type="predicted"/>
<sequence length="73" mass="7461">MPNPSLSSFVGNDETEAKLEEAAFLPAATHILRYGISRVPAARGAAAGSQADSGTNGSGQKEEAQTPDRICSG</sequence>
<feature type="compositionally biased region" description="Low complexity" evidence="1">
    <location>
        <begin position="42"/>
        <end position="54"/>
    </location>
</feature>
<protein>
    <submittedName>
        <fullName evidence="2">Uncharacterized protein</fullName>
    </submittedName>
</protein>
<dbReference type="RefSeq" id="WP_229434231.1">
    <property type="nucleotide sequence ID" value="NZ_JAJHPV010000021.1"/>
</dbReference>
<name>A0ABS8J0V4_9BURK</name>
<keyword evidence="3" id="KW-1185">Reference proteome</keyword>
<feature type="region of interest" description="Disordered" evidence="1">
    <location>
        <begin position="42"/>
        <end position="73"/>
    </location>
</feature>
<organism evidence="2 3">
    <name type="scientific">Massilia agrisoli</name>
    <dbReference type="NCBI Taxonomy" id="2892444"/>
    <lineage>
        <taxon>Bacteria</taxon>
        <taxon>Pseudomonadati</taxon>
        <taxon>Pseudomonadota</taxon>
        <taxon>Betaproteobacteria</taxon>
        <taxon>Burkholderiales</taxon>
        <taxon>Oxalobacteraceae</taxon>
        <taxon>Telluria group</taxon>
        <taxon>Massilia</taxon>
    </lineage>
</organism>